<dbReference type="PANTHER" id="PTHR31084:SF0">
    <property type="entry name" value="ALPHA-L-FUCOSIDASE 2"/>
    <property type="match status" value="1"/>
</dbReference>
<dbReference type="InterPro" id="IPR054363">
    <property type="entry name" value="GH95_cat"/>
</dbReference>
<dbReference type="RefSeq" id="WP_193736582.1">
    <property type="nucleotide sequence ID" value="NZ_CP063304.1"/>
</dbReference>
<reference evidence="4 5" key="1">
    <citation type="submission" date="2020-10" db="EMBL/GenBank/DDBJ databases">
        <title>Blautia liquoris sp.nov., isolated from the mud in a fermentation cellar used for the production of Chinese strong-flavoured liquor.</title>
        <authorList>
            <person name="Lu L."/>
        </authorList>
    </citation>
    <scope>NUCLEOTIDE SEQUENCE [LARGE SCALE GENOMIC DNA]</scope>
    <source>
        <strain evidence="4 5">LZLJ-3</strain>
    </source>
</reference>
<proteinExistence type="predicted"/>
<accession>A0A7M2RLM7</accession>
<organism evidence="4 5">
    <name type="scientific">Blautia liquoris</name>
    <dbReference type="NCBI Taxonomy" id="2779518"/>
    <lineage>
        <taxon>Bacteria</taxon>
        <taxon>Bacillati</taxon>
        <taxon>Bacillota</taxon>
        <taxon>Clostridia</taxon>
        <taxon>Lachnospirales</taxon>
        <taxon>Lachnospiraceae</taxon>
        <taxon>Blautia</taxon>
    </lineage>
</organism>
<dbReference type="AlphaFoldDB" id="A0A7M2RLM7"/>
<dbReference type="Gene3D" id="1.50.10.10">
    <property type="match status" value="1"/>
</dbReference>
<dbReference type="GO" id="GO:0004560">
    <property type="term" value="F:alpha-L-fucosidase activity"/>
    <property type="evidence" value="ECO:0007669"/>
    <property type="project" value="InterPro"/>
</dbReference>
<evidence type="ECO:0000313" key="5">
    <source>
        <dbReference type="Proteomes" id="UP000593601"/>
    </source>
</evidence>
<dbReference type="InterPro" id="IPR012341">
    <property type="entry name" value="6hp_glycosidase-like_sf"/>
</dbReference>
<dbReference type="GO" id="GO:0005975">
    <property type="term" value="P:carbohydrate metabolic process"/>
    <property type="evidence" value="ECO:0007669"/>
    <property type="project" value="InterPro"/>
</dbReference>
<evidence type="ECO:0000259" key="3">
    <source>
        <dbReference type="Pfam" id="PF22124"/>
    </source>
</evidence>
<dbReference type="InterPro" id="IPR016518">
    <property type="entry name" value="Alpha-L-fucosidase"/>
</dbReference>
<dbReference type="InterPro" id="IPR027414">
    <property type="entry name" value="GH95_N_dom"/>
</dbReference>
<dbReference type="Proteomes" id="UP000593601">
    <property type="component" value="Chromosome"/>
</dbReference>
<dbReference type="Pfam" id="PF14498">
    <property type="entry name" value="Glyco_hyd_65N_2"/>
    <property type="match status" value="1"/>
</dbReference>
<protein>
    <submittedName>
        <fullName evidence="4">Glycoside hydrolase family 95 protein</fullName>
    </submittedName>
</protein>
<feature type="domain" description="Alpha fucosidase A-like C-terminal" evidence="2">
    <location>
        <begin position="668"/>
        <end position="737"/>
    </location>
</feature>
<evidence type="ECO:0000259" key="2">
    <source>
        <dbReference type="Pfam" id="PF21307"/>
    </source>
</evidence>
<feature type="domain" description="Glycosyl hydrolase family 95 catalytic" evidence="3">
    <location>
        <begin position="267"/>
        <end position="666"/>
    </location>
</feature>
<dbReference type="Pfam" id="PF22124">
    <property type="entry name" value="Glyco_hydro_95_cat"/>
    <property type="match status" value="1"/>
</dbReference>
<keyword evidence="4" id="KW-0378">Hydrolase</keyword>
<name>A0A7M2RLM7_9FIRM</name>
<dbReference type="SUPFAM" id="SSF48208">
    <property type="entry name" value="Six-hairpin glycosidases"/>
    <property type="match status" value="1"/>
</dbReference>
<feature type="domain" description="Glycosyl hydrolase family 95 N-terminal" evidence="1">
    <location>
        <begin position="6"/>
        <end position="239"/>
    </location>
</feature>
<dbReference type="PIRSF" id="PIRSF007663">
    <property type="entry name" value="UCP007663"/>
    <property type="match status" value="1"/>
</dbReference>
<dbReference type="InterPro" id="IPR008928">
    <property type="entry name" value="6-hairpin_glycosidase_sf"/>
</dbReference>
<sequence>MKIVRKEPAKRFGEAYAIGNGHIGAMVYGGVKTEKIELSENSFFSGCESMKNDNQPGASIAFQQMRELIQQGKYEQAHQISKKFYGNRNNYGTNLPVGSLLIDREREMPVDNYSRTLNIETGAALASWETGGERTCTESFASHVNNILFYQIAQTSHNIHLRIHFHSPRDGDRIVCSPSKIQFDCQALEPLHSDGRTGVCLYGELRIVTDGTVQCFQDALKVQKASYVRCYLSMETDFVLDGGKIGKEMIRQRVCKTLDDVRRTSCKQLRESHEADMRSLFKRNTLEIRGEKDEFVKSIPLMYQMGRYLLYSSCREDSKLPANLQGIWNDNVACRIGWTCDMHLDINTQMNYWPSEVTNLSSVSSNLFRWIKKLAVSGEMTAKTSYGYPGWAGEIVSNAWAYTAPYWATPLSPCPTGGVWILTQMWEHYQFTSDTVFLEKEAMPVIEGAVRFFADYVTEDKSSGYFTSGPSISPENGFLLNNKIYYMSMGCTYEITMIRELFDLYQKACDVLQEDTELLRRVSLIKERLLPYRILSDGSIAEYNHDYPVMDSWHRHTSHLLGIFPFAQITPENEKLSKAAEVTIQNKITPEENWEDTGWARSMLALYEARLHNPKKAWYHISRMLENLLEPNGFIIHPPTRGTHVSDQVYELDGNTGLTSCIAEMLLQSHNGVVQFLPCLPPEWEEGTVRGLRARGAITVDIVWKNKKYTASLTADSDCQCMILLDNIKRPVNLKAKKTFVISGKLSKASAC</sequence>
<dbReference type="InterPro" id="IPR049053">
    <property type="entry name" value="AFCA-like_C"/>
</dbReference>
<dbReference type="KEGG" id="bliq:INP51_04750"/>
<evidence type="ECO:0000313" key="4">
    <source>
        <dbReference type="EMBL" id="QOV20262.1"/>
    </source>
</evidence>
<keyword evidence="5" id="KW-1185">Reference proteome</keyword>
<dbReference type="PANTHER" id="PTHR31084">
    <property type="entry name" value="ALPHA-L-FUCOSIDASE 2"/>
    <property type="match status" value="1"/>
</dbReference>
<dbReference type="EMBL" id="CP063304">
    <property type="protein sequence ID" value="QOV20262.1"/>
    <property type="molecule type" value="Genomic_DNA"/>
</dbReference>
<gene>
    <name evidence="4" type="ORF">INP51_04750</name>
</gene>
<dbReference type="Pfam" id="PF21307">
    <property type="entry name" value="Glyco_hydro_95_C"/>
    <property type="match status" value="1"/>
</dbReference>
<evidence type="ECO:0000259" key="1">
    <source>
        <dbReference type="Pfam" id="PF14498"/>
    </source>
</evidence>